<comment type="subcellular location">
    <subcellularLocation>
        <location evidence="1">Peroxisome</location>
    </subcellularLocation>
</comment>
<keyword evidence="11" id="KW-0456">Lyase</keyword>
<keyword evidence="7" id="KW-0520">NAD</keyword>
<dbReference type="OrthoDB" id="5389341at2"/>
<comment type="similarity">
    <text evidence="3">In the N-terminal section; belongs to the enoyl-CoA hydratase/isomerase family.</text>
</comment>
<dbReference type="PANTHER" id="PTHR23309">
    <property type="entry name" value="3-HYDROXYACYL-COA DEHYROGENASE"/>
    <property type="match status" value="1"/>
</dbReference>
<comment type="caution">
    <text evidence="17">The sequence shown here is derived from an EMBL/GenBank/DDBJ whole genome shotgun (WGS) entry which is preliminary data.</text>
</comment>
<dbReference type="UniPathway" id="UPA00659"/>
<dbReference type="InterPro" id="IPR018376">
    <property type="entry name" value="Enoyl-CoA_hyd/isom_CS"/>
</dbReference>
<evidence type="ECO:0000256" key="1">
    <source>
        <dbReference type="ARBA" id="ARBA00004275"/>
    </source>
</evidence>
<dbReference type="SUPFAM" id="SSF48179">
    <property type="entry name" value="6-phosphogluconate dehydrogenase C-terminal domain-like"/>
    <property type="match status" value="2"/>
</dbReference>
<evidence type="ECO:0000256" key="14">
    <source>
        <dbReference type="RuleBase" id="RU003707"/>
    </source>
</evidence>
<comment type="pathway">
    <text evidence="2">Lipid metabolism; fatty acid beta-oxidation.</text>
</comment>
<reference evidence="17 18" key="1">
    <citation type="journal article" date="2018" name="Syst. Appl. Microbiol.">
        <title>Pseudomonas gallaeciensis sp. nov., isolated from crude-oil-contaminated intertidal sand samples after the Prestige oil spill.</title>
        <authorList>
            <person name="Mulet M."/>
            <person name="Sanchez D."/>
            <person name="Rodriguez A.C."/>
            <person name="Nogales B."/>
            <person name="Bosch R."/>
            <person name="Busquets A."/>
            <person name="Gomila M."/>
            <person name="Lalucat J."/>
            <person name="Garcia-Valdes E."/>
        </authorList>
    </citation>
    <scope>NUCLEOTIDE SEQUENCE [LARGE SCALE GENOMIC DNA]</scope>
    <source>
        <strain evidence="17 18">V113</strain>
    </source>
</reference>
<dbReference type="Gene3D" id="3.40.50.720">
    <property type="entry name" value="NAD(P)-binding Rossmann-like Domain"/>
    <property type="match status" value="1"/>
</dbReference>
<dbReference type="FunFam" id="3.40.50.720:FF:000009">
    <property type="entry name" value="Fatty oxidation complex, alpha subunit"/>
    <property type="match status" value="1"/>
</dbReference>
<keyword evidence="4" id="KW-0276">Fatty acid metabolism</keyword>
<dbReference type="Proteomes" id="UP000265411">
    <property type="component" value="Unassembled WGS sequence"/>
</dbReference>
<evidence type="ECO:0000256" key="8">
    <source>
        <dbReference type="ARBA" id="ARBA00023098"/>
    </source>
</evidence>
<dbReference type="Pfam" id="PF02737">
    <property type="entry name" value="3HCDH_N"/>
    <property type="match status" value="1"/>
</dbReference>
<dbReference type="RefSeq" id="WP_118131258.1">
    <property type="nucleotide sequence ID" value="NZ_LMAZ01000004.1"/>
</dbReference>
<evidence type="ECO:0000256" key="6">
    <source>
        <dbReference type="ARBA" id="ARBA00023002"/>
    </source>
</evidence>
<evidence type="ECO:0000256" key="3">
    <source>
        <dbReference type="ARBA" id="ARBA00008750"/>
    </source>
</evidence>
<dbReference type="Gene3D" id="1.10.1040.50">
    <property type="match status" value="1"/>
</dbReference>
<evidence type="ECO:0000256" key="13">
    <source>
        <dbReference type="ARBA" id="ARBA00049556"/>
    </source>
</evidence>
<evidence type="ECO:0000256" key="2">
    <source>
        <dbReference type="ARBA" id="ARBA00005005"/>
    </source>
</evidence>
<protein>
    <submittedName>
        <fullName evidence="17">3-hydroxyacyl-CoA dehydrogenase</fullName>
    </submittedName>
</protein>
<organism evidence="17 18">
    <name type="scientific">Pseudomonas abyssi</name>
    <dbReference type="NCBI Taxonomy" id="170540"/>
    <lineage>
        <taxon>Bacteria</taxon>
        <taxon>Pseudomonadati</taxon>
        <taxon>Pseudomonadota</taxon>
        <taxon>Gammaproteobacteria</taxon>
        <taxon>Pseudomonadales</taxon>
        <taxon>Pseudomonadaceae</taxon>
        <taxon>Pseudomonas</taxon>
    </lineage>
</organism>
<proteinExistence type="inferred from homology"/>
<feature type="domain" description="3-hydroxyacyl-CoA dehydrogenase C-terminal" evidence="15">
    <location>
        <begin position="470"/>
        <end position="563"/>
    </location>
</feature>
<keyword evidence="8" id="KW-0443">Lipid metabolism</keyword>
<dbReference type="PANTHER" id="PTHR23309:SF51">
    <property type="entry name" value="3-HYDROXYACYL-COA DEHYDROGENASE-RELATED"/>
    <property type="match status" value="1"/>
</dbReference>
<dbReference type="GO" id="GO:0003857">
    <property type="term" value="F:(3S)-3-hydroxyacyl-CoA dehydrogenase (NAD+) activity"/>
    <property type="evidence" value="ECO:0007669"/>
    <property type="project" value="UniProtKB-EC"/>
</dbReference>
<accession>A0A395R1P0</accession>
<evidence type="ECO:0000256" key="11">
    <source>
        <dbReference type="ARBA" id="ARBA00023239"/>
    </source>
</evidence>
<dbReference type="GO" id="GO:0070403">
    <property type="term" value="F:NAD+ binding"/>
    <property type="evidence" value="ECO:0007669"/>
    <property type="project" value="InterPro"/>
</dbReference>
<dbReference type="SUPFAM" id="SSF51735">
    <property type="entry name" value="NAD(P)-binding Rossmann-fold domains"/>
    <property type="match status" value="1"/>
</dbReference>
<keyword evidence="5" id="KW-0442">Lipid degradation</keyword>
<evidence type="ECO:0000256" key="12">
    <source>
        <dbReference type="ARBA" id="ARBA00023268"/>
    </source>
</evidence>
<evidence type="ECO:0000256" key="9">
    <source>
        <dbReference type="ARBA" id="ARBA00023140"/>
    </source>
</evidence>
<dbReference type="Gene3D" id="3.90.226.10">
    <property type="entry name" value="2-enoyl-CoA Hydratase, Chain A, domain 1"/>
    <property type="match status" value="1"/>
</dbReference>
<feature type="domain" description="3-hydroxyacyl-CoA dehydrogenase NAD binding" evidence="16">
    <location>
        <begin position="290"/>
        <end position="467"/>
    </location>
</feature>
<dbReference type="InterPro" id="IPR001753">
    <property type="entry name" value="Enoyl-CoA_hydra/iso"/>
</dbReference>
<evidence type="ECO:0000256" key="7">
    <source>
        <dbReference type="ARBA" id="ARBA00023027"/>
    </source>
</evidence>
<comment type="catalytic activity">
    <reaction evidence="13">
        <text>a (3S)-3-hydroxyacyl-CoA + NAD(+) = a 3-oxoacyl-CoA + NADH + H(+)</text>
        <dbReference type="Rhea" id="RHEA:22432"/>
        <dbReference type="ChEBI" id="CHEBI:15378"/>
        <dbReference type="ChEBI" id="CHEBI:57318"/>
        <dbReference type="ChEBI" id="CHEBI:57540"/>
        <dbReference type="ChEBI" id="CHEBI:57945"/>
        <dbReference type="ChEBI" id="CHEBI:90726"/>
        <dbReference type="EC" id="1.1.1.35"/>
    </reaction>
</comment>
<evidence type="ECO:0000256" key="10">
    <source>
        <dbReference type="ARBA" id="ARBA00023235"/>
    </source>
</evidence>
<dbReference type="InterPro" id="IPR029045">
    <property type="entry name" value="ClpP/crotonase-like_dom_sf"/>
</dbReference>
<dbReference type="GO" id="GO:0016853">
    <property type="term" value="F:isomerase activity"/>
    <property type="evidence" value="ECO:0007669"/>
    <property type="project" value="UniProtKB-KW"/>
</dbReference>
<keyword evidence="18" id="KW-1185">Reference proteome</keyword>
<evidence type="ECO:0000259" key="15">
    <source>
        <dbReference type="Pfam" id="PF00725"/>
    </source>
</evidence>
<keyword evidence="12" id="KW-0511">Multifunctional enzyme</keyword>
<dbReference type="CDD" id="cd06558">
    <property type="entry name" value="crotonase-like"/>
    <property type="match status" value="1"/>
</dbReference>
<dbReference type="InterPro" id="IPR006108">
    <property type="entry name" value="3HC_DH_C"/>
</dbReference>
<dbReference type="AlphaFoldDB" id="A0A395R1P0"/>
<keyword evidence="10" id="KW-0413">Isomerase</keyword>
<evidence type="ECO:0000256" key="4">
    <source>
        <dbReference type="ARBA" id="ARBA00022832"/>
    </source>
</evidence>
<gene>
    <name evidence="17" type="ORF">ASB58_13525</name>
</gene>
<dbReference type="GO" id="GO:0006635">
    <property type="term" value="P:fatty acid beta-oxidation"/>
    <property type="evidence" value="ECO:0007669"/>
    <property type="project" value="UniProtKB-UniPathway"/>
</dbReference>
<evidence type="ECO:0000259" key="16">
    <source>
        <dbReference type="Pfam" id="PF02737"/>
    </source>
</evidence>
<dbReference type="InterPro" id="IPR008927">
    <property type="entry name" value="6-PGluconate_DH-like_C_sf"/>
</dbReference>
<keyword evidence="6" id="KW-0560">Oxidoreductase</keyword>
<dbReference type="PROSITE" id="PS00166">
    <property type="entry name" value="ENOYL_COA_HYDRATASE"/>
    <property type="match status" value="1"/>
</dbReference>
<dbReference type="CDD" id="cd02440">
    <property type="entry name" value="AdoMet_MTases"/>
    <property type="match status" value="1"/>
</dbReference>
<dbReference type="InterPro" id="IPR036291">
    <property type="entry name" value="NAD(P)-bd_dom_sf"/>
</dbReference>
<comment type="similarity">
    <text evidence="14">Belongs to the enoyl-CoA hydratase/isomerase family.</text>
</comment>
<dbReference type="Pfam" id="PF00725">
    <property type="entry name" value="3HCDH"/>
    <property type="match status" value="1"/>
</dbReference>
<name>A0A395R1P0_9PSED</name>
<dbReference type="Pfam" id="PF00378">
    <property type="entry name" value="ECH_1"/>
    <property type="match status" value="1"/>
</dbReference>
<dbReference type="EMBL" id="LMAZ01000004">
    <property type="protein sequence ID" value="RGP53991.1"/>
    <property type="molecule type" value="Genomic_DNA"/>
</dbReference>
<keyword evidence="9" id="KW-0576">Peroxisome</keyword>
<evidence type="ECO:0000313" key="18">
    <source>
        <dbReference type="Proteomes" id="UP000265411"/>
    </source>
</evidence>
<sequence>MSDYISIQRNGNVALVYINNPPVNAGSLAVRRGILEAIELVEHDSALIGAVLIGAGKTFIAGSDLKEFGAPLEEPQLPSVIKAIERCSKPVIAAIHGSALGGGLELALGCDARVAAIDSMVGLPEVTLGMIPGAGGTQRLPRLVGIPKSIELICAGTRLKAEEAHRLGIIDAISIGNLADFAVDYLRTLGSKRQVLALSTPAAETQDIEAAAAAALKAGRHRPQVIAAIDTIKSAASTPADLALAEERRIFQDLRLSNDAFALRHLFFAERQSSKRLELDGVPGAEVNRVAVIGAGTMGCGIALALLQAGLEVILLEQNPTALQTGQERIAQEYQRRVAKGRLSQASAYDALARLNPTVDWAQLSAAQFVIEAVFEDLQVKQELLRKVEPLLRDGAIFATNTSYLDIDQIAEAAQKPQQVIGMHFFSPANVMRLVEVISGMYSAPAAVSTGFALARRLGKLPIVANNAFGFIGNRLYAAYRQQCEYMLEEGALPSQIDQAMEAFGMAMGPFAVADLSGLDIAWRMRKARAHLRSEGERYCRIPDLLCEQGRLGRKTQGGYYSYDERGNRQEAEEVNSLILQESRSKGFTRQAFTQQQIIERALLTIANEAALLLAEGVTTRATDIDLVMVNGFGFPKWEGGPGFWAANQPLSKLNAQQSNLAKVSGSTFKMGDLSVFHYLHNQPSKRSA</sequence>
<dbReference type="FunFam" id="1.10.1040.50:FF:000006">
    <property type="entry name" value="Peroxisomal bifunctional enzyme"/>
    <property type="match status" value="1"/>
</dbReference>
<evidence type="ECO:0000313" key="17">
    <source>
        <dbReference type="EMBL" id="RGP53991.1"/>
    </source>
</evidence>
<dbReference type="InterPro" id="IPR006176">
    <property type="entry name" value="3-OHacyl-CoA_DH_NAD-bd"/>
</dbReference>
<dbReference type="GO" id="GO:0004300">
    <property type="term" value="F:enoyl-CoA hydratase activity"/>
    <property type="evidence" value="ECO:0007669"/>
    <property type="project" value="UniProtKB-ARBA"/>
</dbReference>
<evidence type="ECO:0000256" key="5">
    <source>
        <dbReference type="ARBA" id="ARBA00022963"/>
    </source>
</evidence>
<dbReference type="SUPFAM" id="SSF52096">
    <property type="entry name" value="ClpP/crotonase"/>
    <property type="match status" value="1"/>
</dbReference>